<name>A0ACC1WYP1_MELAZ</name>
<keyword evidence="2" id="KW-1185">Reference proteome</keyword>
<proteinExistence type="predicted"/>
<dbReference type="EMBL" id="CM051406">
    <property type="protein sequence ID" value="KAJ4703579.1"/>
    <property type="molecule type" value="Genomic_DNA"/>
</dbReference>
<sequence>MAMKLLVVTTVLVALALLPLLQLSQALDIVHARELAAKKNVSFILVFGDSSVDPGNNNRLATTLKSNFLPYGKNFFNGRPTGRFSDGRLATDFIADAFGFTTAIPAFLDPSTKEIDLLHGVSFASAGSGYDDLTANLSGVLSVSRQLEYFKHYKIHLKNLVGLKKAEELIGNAIFLLSMGTNDFLQNYYLEPTRSHQYSVEQYQNFLVSSMIEDIKVMKSLGATRLVIVGVPPLGCMPLVKTLMDQKTCVETYNKVAFSFNSKIQQKLAIVRSKLGIKKTAYIDCYASILDAINNPNKYGLTETSKGCCGTGVIEYGDTCRGLSTCEDARKYVFWDAVHPTQKMYQIIARQALESVDANILL</sequence>
<comment type="caution">
    <text evidence="1">The sequence shown here is derived from an EMBL/GenBank/DDBJ whole genome shotgun (WGS) entry which is preliminary data.</text>
</comment>
<evidence type="ECO:0000313" key="1">
    <source>
        <dbReference type="EMBL" id="KAJ4703579.1"/>
    </source>
</evidence>
<evidence type="ECO:0000313" key="2">
    <source>
        <dbReference type="Proteomes" id="UP001164539"/>
    </source>
</evidence>
<reference evidence="1 2" key="1">
    <citation type="journal article" date="2023" name="Science">
        <title>Complex scaffold remodeling in plant triterpene biosynthesis.</title>
        <authorList>
            <person name="De La Pena R."/>
            <person name="Hodgson H."/>
            <person name="Liu J.C."/>
            <person name="Stephenson M.J."/>
            <person name="Martin A.C."/>
            <person name="Owen C."/>
            <person name="Harkess A."/>
            <person name="Leebens-Mack J."/>
            <person name="Jimenez L.E."/>
            <person name="Osbourn A."/>
            <person name="Sattely E.S."/>
        </authorList>
    </citation>
    <scope>NUCLEOTIDE SEQUENCE [LARGE SCALE GENOMIC DNA]</scope>
    <source>
        <strain evidence="2">cv. JPN11</strain>
        <tissue evidence="1">Leaf</tissue>
    </source>
</reference>
<organism evidence="1 2">
    <name type="scientific">Melia azedarach</name>
    <name type="common">Chinaberry tree</name>
    <dbReference type="NCBI Taxonomy" id="155640"/>
    <lineage>
        <taxon>Eukaryota</taxon>
        <taxon>Viridiplantae</taxon>
        <taxon>Streptophyta</taxon>
        <taxon>Embryophyta</taxon>
        <taxon>Tracheophyta</taxon>
        <taxon>Spermatophyta</taxon>
        <taxon>Magnoliopsida</taxon>
        <taxon>eudicotyledons</taxon>
        <taxon>Gunneridae</taxon>
        <taxon>Pentapetalae</taxon>
        <taxon>rosids</taxon>
        <taxon>malvids</taxon>
        <taxon>Sapindales</taxon>
        <taxon>Meliaceae</taxon>
        <taxon>Melia</taxon>
    </lineage>
</organism>
<accession>A0ACC1WYP1</accession>
<dbReference type="Proteomes" id="UP001164539">
    <property type="component" value="Chromosome 13"/>
</dbReference>
<gene>
    <name evidence="1" type="ORF">OWV82_023460</name>
</gene>
<protein>
    <submittedName>
        <fullName evidence="1">GDSL esterase/lipase</fullName>
    </submittedName>
</protein>